<evidence type="ECO:0000313" key="5">
    <source>
        <dbReference type="Proteomes" id="UP000054342"/>
    </source>
</evidence>
<reference evidence="4 5" key="1">
    <citation type="submission" date="2015-01" db="EMBL/GenBank/DDBJ databases">
        <title>The Genome Sequence of Exophiala xenobiotica CBS118157.</title>
        <authorList>
            <consortium name="The Broad Institute Genomics Platform"/>
            <person name="Cuomo C."/>
            <person name="de Hoog S."/>
            <person name="Gorbushina A."/>
            <person name="Stielow B."/>
            <person name="Teixiera M."/>
            <person name="Abouelleil A."/>
            <person name="Chapman S.B."/>
            <person name="Priest M."/>
            <person name="Young S.K."/>
            <person name="Wortman J."/>
            <person name="Nusbaum C."/>
            <person name="Birren B."/>
        </authorList>
    </citation>
    <scope>NUCLEOTIDE SEQUENCE [LARGE SCALE GENOMIC DNA]</scope>
    <source>
        <strain evidence="4 5">CBS 118157</strain>
    </source>
</reference>
<dbReference type="SUPFAM" id="SSF51556">
    <property type="entry name" value="Metallo-dependent hydrolases"/>
    <property type="match status" value="1"/>
</dbReference>
<dbReference type="OrthoDB" id="3364440at2759"/>
<dbReference type="Gene3D" id="3.30.590.10">
    <property type="entry name" value="Glutamine synthetase/guanido kinase, catalytic domain"/>
    <property type="match status" value="1"/>
</dbReference>
<dbReference type="Pfam" id="PF04909">
    <property type="entry name" value="Amidohydro_2"/>
    <property type="match status" value="1"/>
</dbReference>
<organism evidence="4 5">
    <name type="scientific">Exophiala xenobiotica</name>
    <dbReference type="NCBI Taxonomy" id="348802"/>
    <lineage>
        <taxon>Eukaryota</taxon>
        <taxon>Fungi</taxon>
        <taxon>Dikarya</taxon>
        <taxon>Ascomycota</taxon>
        <taxon>Pezizomycotina</taxon>
        <taxon>Eurotiomycetes</taxon>
        <taxon>Chaetothyriomycetidae</taxon>
        <taxon>Chaetothyriales</taxon>
        <taxon>Herpotrichiellaceae</taxon>
        <taxon>Exophiala</taxon>
    </lineage>
</organism>
<dbReference type="EMBL" id="KN847323">
    <property type="protein sequence ID" value="KIW50071.1"/>
    <property type="molecule type" value="Genomic_DNA"/>
</dbReference>
<dbReference type="STRING" id="348802.A0A0D2BD49"/>
<dbReference type="SUPFAM" id="SSF55931">
    <property type="entry name" value="Glutamine synthetase/guanido kinase"/>
    <property type="match status" value="1"/>
</dbReference>
<dbReference type="PROSITE" id="PS51987">
    <property type="entry name" value="GS_CATALYTIC"/>
    <property type="match status" value="1"/>
</dbReference>
<protein>
    <recommendedName>
        <fullName evidence="3">GS catalytic domain-containing protein</fullName>
    </recommendedName>
</protein>
<dbReference type="AlphaFoldDB" id="A0A0D2BD49"/>
<dbReference type="InterPro" id="IPR014746">
    <property type="entry name" value="Gln_synth/guanido_kin_cat_dom"/>
</dbReference>
<proteinExistence type="inferred from homology"/>
<name>A0A0D2BD49_9EURO</name>
<dbReference type="InterPro" id="IPR032466">
    <property type="entry name" value="Metal_Hydrolase"/>
</dbReference>
<evidence type="ECO:0000259" key="3">
    <source>
        <dbReference type="PROSITE" id="PS51987"/>
    </source>
</evidence>
<dbReference type="Gene3D" id="3.20.20.140">
    <property type="entry name" value="Metal-dependent hydrolases"/>
    <property type="match status" value="1"/>
</dbReference>
<gene>
    <name evidence="4" type="ORF">PV05_11692</name>
</gene>
<evidence type="ECO:0000256" key="2">
    <source>
        <dbReference type="RuleBase" id="RU000384"/>
    </source>
</evidence>
<dbReference type="GO" id="GO:0004356">
    <property type="term" value="F:glutamine synthetase activity"/>
    <property type="evidence" value="ECO:0007669"/>
    <property type="project" value="InterPro"/>
</dbReference>
<dbReference type="RefSeq" id="XP_013310655.1">
    <property type="nucleotide sequence ID" value="XM_013455201.1"/>
</dbReference>
<dbReference type="InterPro" id="IPR006680">
    <property type="entry name" value="Amidohydro-rel"/>
</dbReference>
<dbReference type="InterPro" id="IPR008146">
    <property type="entry name" value="Gln_synth_cat_dom"/>
</dbReference>
<dbReference type="GO" id="GO:0016787">
    <property type="term" value="F:hydrolase activity"/>
    <property type="evidence" value="ECO:0007669"/>
    <property type="project" value="InterPro"/>
</dbReference>
<dbReference type="GeneID" id="25333600"/>
<dbReference type="Proteomes" id="UP000054342">
    <property type="component" value="Unassembled WGS sequence"/>
</dbReference>
<dbReference type="Pfam" id="PF00120">
    <property type="entry name" value="Gln-synt_C"/>
    <property type="match status" value="1"/>
</dbReference>
<dbReference type="PANTHER" id="PTHR43383">
    <property type="entry name" value="NODULIN 6"/>
    <property type="match status" value="1"/>
</dbReference>
<evidence type="ECO:0000256" key="1">
    <source>
        <dbReference type="PROSITE-ProRule" id="PRU01331"/>
    </source>
</evidence>
<comment type="similarity">
    <text evidence="1 2">Belongs to the glutamine synthetase family.</text>
</comment>
<evidence type="ECO:0000313" key="4">
    <source>
        <dbReference type="EMBL" id="KIW50071.1"/>
    </source>
</evidence>
<dbReference type="HOGENOM" id="CLU_017290_6_3_1"/>
<dbReference type="SMART" id="SM01230">
    <property type="entry name" value="Gln-synt_C"/>
    <property type="match status" value="1"/>
</dbReference>
<feature type="domain" description="GS catalytic" evidence="3">
    <location>
        <begin position="646"/>
        <end position="977"/>
    </location>
</feature>
<accession>A0A0D2BD49</accession>
<sequence length="977" mass="109512">MAPMPELYPTLHRVRELETAGIQDLQQIIQTFPIIDNHAHNMLTEENSFGSPDYPFECITSEAQGHALTDHVHTSLAHMRGIKDLAAFYQCPETLQDVKACRYEWVRRDYAGLIKRCFEGTHAIMMDDGLSPEIIHPFTWHRQFVPTVSRIVRIEAVASELLESLAHAAGFMRVGLDADWDISQTESFLVRFNTVFRNHIRTLANDPNVRGFKSVICYRTGLDIGLESRKNFRPHQSLTDSVLLQSFHHFLQRAVRDSKYRIAQKEVNDFLVVAVCDVLEKLVDTDGENLPFQFHTGLGDTDINLVKANPAYMQPLIEAFPQVDFVILHSSYPYTREAGYLAANFSNAWLDIGEVFPMLSRDGEESVLRQALELTPSSKILWSTDGHFYPETYWLANKHFREALEKLLTSYVAAGDISVPQAIDIAVDIMFWNSNSLYKLDEERKFPELLRACGRESVDSMRTLVNGGSKPPSFRSNASTAVATPGIPSARPGPSASAATLTATNQNLAVRSTSISTPSGQNNTAVLAQNLTLFDAFLQTNPGVKYIWTQYLDYTGTLRNRMVTIQQFRKQLATGKYMGCTTAVSRLMQDDTGATGVSATGQFILAPDLSTLSLNKGIASPSATVQTWWMIESEHSHNLDHWDRCPRWLLQSQCDALKTEFNITVLMGFELEVIFMRPINNEGKSDFTDFAPLHMVHSWANMTFQQLDMLPMIEEIVELLAELDIQVPQFHSEAAPGQWEFPLPAFEPLKAVDVLFKAKDVIRNVAKKHGLKATCYPRPFASRCGSANHAHFSINGPGDTVDKYEAPFLAGVLDHLPAILAFTLPIEESYQRVAAGIWAGGEYVCWGTQNKEVPLRKCDPGHYELKTIDGIGNSYLSMAALLAAGLHGLRQDLKLEYKDCAGDPTGIGEQEREKLGISVKLPDSLEKSLKALDRDKVLRRGLGYAAVDDYVAVTESLMQKLRGFGDEKRRLWLMARY</sequence>
<keyword evidence="5" id="KW-1185">Reference proteome</keyword>
<dbReference type="PANTHER" id="PTHR43383:SF2">
    <property type="entry name" value="AMIDOHYDROLASE 2 FAMILY PROTEIN"/>
    <property type="match status" value="1"/>
</dbReference>